<evidence type="ECO:0000313" key="2">
    <source>
        <dbReference type="EMBL" id="MBY0096668.1"/>
    </source>
</evidence>
<dbReference type="EMBL" id="JACWFH010000008">
    <property type="protein sequence ID" value="MBY0096668.1"/>
    <property type="molecule type" value="Genomic_DNA"/>
</dbReference>
<organism evidence="2 3">
    <name type="scientific">Mesobacillus maritimus</name>
    <dbReference type="NCBI Taxonomy" id="1643336"/>
    <lineage>
        <taxon>Bacteria</taxon>
        <taxon>Bacillati</taxon>
        <taxon>Bacillota</taxon>
        <taxon>Bacilli</taxon>
        <taxon>Bacillales</taxon>
        <taxon>Bacillaceae</taxon>
        <taxon>Mesobacillus</taxon>
    </lineage>
</organism>
<gene>
    <name evidence="2" type="ORF">H0185_07590</name>
</gene>
<keyword evidence="1" id="KW-1133">Transmembrane helix</keyword>
<dbReference type="RefSeq" id="WP_221872714.1">
    <property type="nucleotide sequence ID" value="NZ_JACWFH010000008.1"/>
</dbReference>
<name>A0ABS7K386_9BACI</name>
<accession>A0ABS7K386</accession>
<keyword evidence="1" id="KW-0812">Transmembrane</keyword>
<protein>
    <submittedName>
        <fullName evidence="2">Uncharacterized protein</fullName>
    </submittedName>
</protein>
<reference evidence="2 3" key="1">
    <citation type="submission" date="2020-07" db="EMBL/GenBank/DDBJ databases">
        <title>Fungal Genomes of the International Space Station.</title>
        <authorList>
            <person name="Seuylemezian A."/>
            <person name="Singh N.K."/>
            <person name="Wood J."/>
            <person name="Venkateswaran K."/>
        </authorList>
    </citation>
    <scope>NUCLEOTIDE SEQUENCE [LARGE SCALE GENOMIC DNA]</scope>
    <source>
        <strain evidence="2 3">PL-B2</strain>
    </source>
</reference>
<comment type="caution">
    <text evidence="2">The sequence shown here is derived from an EMBL/GenBank/DDBJ whole genome shotgun (WGS) entry which is preliminary data.</text>
</comment>
<feature type="transmembrane region" description="Helical" evidence="1">
    <location>
        <begin position="20"/>
        <end position="49"/>
    </location>
</feature>
<keyword evidence="3" id="KW-1185">Reference proteome</keyword>
<dbReference type="Proteomes" id="UP000769780">
    <property type="component" value="Unassembled WGS sequence"/>
</dbReference>
<evidence type="ECO:0000313" key="3">
    <source>
        <dbReference type="Proteomes" id="UP000769780"/>
    </source>
</evidence>
<keyword evidence="1" id="KW-0472">Membrane</keyword>
<sequence>MATSTILKWITGGLEAFLGIPILGGAIVIGFGWTPLFVMLVLHIVTLIFSVKEFQNRYGSIMGIITSVLAWIPVVGMVLHIITGLLLLIDAYRSKAHQYR</sequence>
<feature type="transmembrane region" description="Helical" evidence="1">
    <location>
        <begin position="61"/>
        <end position="89"/>
    </location>
</feature>
<evidence type="ECO:0000256" key="1">
    <source>
        <dbReference type="SAM" id="Phobius"/>
    </source>
</evidence>
<proteinExistence type="predicted"/>